<dbReference type="NCBIfam" id="TIGR00527">
    <property type="entry name" value="gcvH"/>
    <property type="match status" value="1"/>
</dbReference>
<dbReference type="InterPro" id="IPR033753">
    <property type="entry name" value="GCV_H/Fam206"/>
</dbReference>
<comment type="similarity">
    <text evidence="1 3">Belongs to the GcvH family.</text>
</comment>
<dbReference type="PANTHER" id="PTHR11715">
    <property type="entry name" value="GLYCINE CLEAVAGE SYSTEM H PROTEIN"/>
    <property type="match status" value="1"/>
</dbReference>
<dbReference type="InterPro" id="IPR002930">
    <property type="entry name" value="GCV_H"/>
</dbReference>
<keyword evidence="6" id="KW-1185">Reference proteome</keyword>
<feature type="domain" description="Lipoyl-binding" evidence="4">
    <location>
        <begin position="23"/>
        <end position="104"/>
    </location>
</feature>
<comment type="caution">
    <text evidence="5">The sequence shown here is derived from an EMBL/GenBank/DDBJ whole genome shotgun (WGS) entry which is preliminary data.</text>
</comment>
<comment type="cofactor">
    <cofactor evidence="3">
        <name>(R)-lipoate</name>
        <dbReference type="ChEBI" id="CHEBI:83088"/>
    </cofactor>
    <text evidence="3">Binds 1 lipoyl cofactor covalently.</text>
</comment>
<proteinExistence type="inferred from homology"/>
<dbReference type="Proteomes" id="UP001499852">
    <property type="component" value="Unassembled WGS sequence"/>
</dbReference>
<dbReference type="PROSITE" id="PS50968">
    <property type="entry name" value="BIOTINYL_LIPOYL"/>
    <property type="match status" value="1"/>
</dbReference>
<sequence length="125" mass="13300">MSTVPDQLRYRDSHEWVDPTQEVSPVGITDHAQAELTDVVFVDLPKLGTVTAGQQVCVVESVKAASDIYSPVAGEIVEVNEALNAEPGLINTDPYGAGWIFKIKMASASEAAPLMDAAAYTTHIG</sequence>
<dbReference type="InterPro" id="IPR011053">
    <property type="entry name" value="Single_hybrid_motif"/>
</dbReference>
<dbReference type="SUPFAM" id="SSF51230">
    <property type="entry name" value="Single hybrid motif"/>
    <property type="match status" value="1"/>
</dbReference>
<evidence type="ECO:0000256" key="2">
    <source>
        <dbReference type="ARBA" id="ARBA00022823"/>
    </source>
</evidence>
<protein>
    <recommendedName>
        <fullName evidence="3">Glycine cleavage system H protein</fullName>
    </recommendedName>
</protein>
<dbReference type="EMBL" id="BAABIA010000002">
    <property type="protein sequence ID" value="GAA5136050.1"/>
    <property type="molecule type" value="Genomic_DNA"/>
</dbReference>
<dbReference type="Gene3D" id="2.40.50.100">
    <property type="match status" value="1"/>
</dbReference>
<comment type="function">
    <text evidence="3">The glycine cleavage system catalyzes the degradation of glycine. The H protein shuttles the methylamine group of glycine from the P protein to the T protein.</text>
</comment>
<dbReference type="HAMAP" id="MF_00272">
    <property type="entry name" value="GcvH"/>
    <property type="match status" value="1"/>
</dbReference>
<dbReference type="NCBIfam" id="NF002270">
    <property type="entry name" value="PRK01202.1"/>
    <property type="match status" value="1"/>
</dbReference>
<dbReference type="Pfam" id="PF01597">
    <property type="entry name" value="GCV_H"/>
    <property type="match status" value="1"/>
</dbReference>
<dbReference type="PANTHER" id="PTHR11715:SF3">
    <property type="entry name" value="GLYCINE CLEAVAGE SYSTEM H PROTEIN-RELATED"/>
    <property type="match status" value="1"/>
</dbReference>
<feature type="modified residue" description="N6-lipoyllysine" evidence="3">
    <location>
        <position position="63"/>
    </location>
</feature>
<comment type="subunit">
    <text evidence="3">The glycine cleavage system is composed of four proteins: P, T, L and H.</text>
</comment>
<dbReference type="RefSeq" id="WP_345735308.1">
    <property type="nucleotide sequence ID" value="NZ_BAABIA010000002.1"/>
</dbReference>
<accession>A0ABP9P1Y8</accession>
<name>A0ABP9P1Y8_9BACT</name>
<gene>
    <name evidence="3 5" type="primary">gcvH</name>
    <name evidence="5" type="ORF">GCM10023213_10400</name>
</gene>
<organism evidence="5 6">
    <name type="scientific">Prosthecobacter algae</name>
    <dbReference type="NCBI Taxonomy" id="1144682"/>
    <lineage>
        <taxon>Bacteria</taxon>
        <taxon>Pseudomonadati</taxon>
        <taxon>Verrucomicrobiota</taxon>
        <taxon>Verrucomicrobiia</taxon>
        <taxon>Verrucomicrobiales</taxon>
        <taxon>Verrucomicrobiaceae</taxon>
        <taxon>Prosthecobacter</taxon>
    </lineage>
</organism>
<dbReference type="InterPro" id="IPR000089">
    <property type="entry name" value="Biotin_lipoyl"/>
</dbReference>
<evidence type="ECO:0000256" key="3">
    <source>
        <dbReference type="HAMAP-Rule" id="MF_00272"/>
    </source>
</evidence>
<keyword evidence="2 3" id="KW-0450">Lipoyl</keyword>
<evidence type="ECO:0000313" key="6">
    <source>
        <dbReference type="Proteomes" id="UP001499852"/>
    </source>
</evidence>
<dbReference type="CDD" id="cd06848">
    <property type="entry name" value="GCS_H"/>
    <property type="match status" value="1"/>
</dbReference>
<evidence type="ECO:0000313" key="5">
    <source>
        <dbReference type="EMBL" id="GAA5136050.1"/>
    </source>
</evidence>
<reference evidence="6" key="1">
    <citation type="journal article" date="2019" name="Int. J. Syst. Evol. Microbiol.">
        <title>The Global Catalogue of Microorganisms (GCM) 10K type strain sequencing project: providing services to taxonomists for standard genome sequencing and annotation.</title>
        <authorList>
            <consortium name="The Broad Institute Genomics Platform"/>
            <consortium name="The Broad Institute Genome Sequencing Center for Infectious Disease"/>
            <person name="Wu L."/>
            <person name="Ma J."/>
        </authorList>
    </citation>
    <scope>NUCLEOTIDE SEQUENCE [LARGE SCALE GENOMIC DNA]</scope>
    <source>
        <strain evidence="6">JCM 18053</strain>
    </source>
</reference>
<evidence type="ECO:0000256" key="1">
    <source>
        <dbReference type="ARBA" id="ARBA00009249"/>
    </source>
</evidence>
<evidence type="ECO:0000259" key="4">
    <source>
        <dbReference type="PROSITE" id="PS50968"/>
    </source>
</evidence>
<dbReference type="InterPro" id="IPR017453">
    <property type="entry name" value="GCV_H_sub"/>
</dbReference>